<evidence type="ECO:0000313" key="2">
    <source>
        <dbReference type="WBParaSite" id="PDA_v2.g9996.t1"/>
    </source>
</evidence>
<reference evidence="2" key="1">
    <citation type="submission" date="2022-11" db="UniProtKB">
        <authorList>
            <consortium name="WormBaseParasite"/>
        </authorList>
    </citation>
    <scope>IDENTIFICATION</scope>
</reference>
<evidence type="ECO:0000313" key="1">
    <source>
        <dbReference type="Proteomes" id="UP000887578"/>
    </source>
</evidence>
<dbReference type="Proteomes" id="UP000887578">
    <property type="component" value="Unplaced"/>
</dbReference>
<keyword evidence="1" id="KW-1185">Reference proteome</keyword>
<accession>A0A914R5R0</accession>
<protein>
    <submittedName>
        <fullName evidence="2">Uncharacterized protein</fullName>
    </submittedName>
</protein>
<organism evidence="1 2">
    <name type="scientific">Panagrolaimus davidi</name>
    <dbReference type="NCBI Taxonomy" id="227884"/>
    <lineage>
        <taxon>Eukaryota</taxon>
        <taxon>Metazoa</taxon>
        <taxon>Ecdysozoa</taxon>
        <taxon>Nematoda</taxon>
        <taxon>Chromadorea</taxon>
        <taxon>Rhabditida</taxon>
        <taxon>Tylenchina</taxon>
        <taxon>Panagrolaimomorpha</taxon>
        <taxon>Panagrolaimoidea</taxon>
        <taxon>Panagrolaimidae</taxon>
        <taxon>Panagrolaimus</taxon>
    </lineage>
</organism>
<sequence length="75" mass="7102">MPDSDAGPVASAACATVCGAAWGCCVFGTAAALAACPITAPFLSILLPMFSGGGCTTGYGACMAGCGTILIVPTP</sequence>
<proteinExistence type="predicted"/>
<name>A0A914R5R0_9BILA</name>
<dbReference type="AlphaFoldDB" id="A0A914R5R0"/>
<dbReference type="WBParaSite" id="PDA_v2.g9996.t1">
    <property type="protein sequence ID" value="PDA_v2.g9996.t1"/>
    <property type="gene ID" value="PDA_v2.g9996"/>
</dbReference>